<feature type="transmembrane region" description="Helical" evidence="1">
    <location>
        <begin position="80"/>
        <end position="96"/>
    </location>
</feature>
<keyword evidence="1" id="KW-1133">Transmembrane helix</keyword>
<accession>A0ABV6YQV8</accession>
<name>A0ABV6YQV8_UNCC1</name>
<protein>
    <recommendedName>
        <fullName evidence="4">O-antigen ligase domain-containing protein</fullName>
    </recommendedName>
</protein>
<feature type="transmembrane region" description="Helical" evidence="1">
    <location>
        <begin position="416"/>
        <end position="440"/>
    </location>
</feature>
<feature type="transmembrane region" description="Helical" evidence="1">
    <location>
        <begin position="12"/>
        <end position="30"/>
    </location>
</feature>
<feature type="transmembrane region" description="Helical" evidence="1">
    <location>
        <begin position="279"/>
        <end position="297"/>
    </location>
</feature>
<gene>
    <name evidence="2" type="ORF">ACFL27_00140</name>
</gene>
<feature type="transmembrane region" description="Helical" evidence="1">
    <location>
        <begin position="36"/>
        <end position="53"/>
    </location>
</feature>
<feature type="transmembrane region" description="Helical" evidence="1">
    <location>
        <begin position="256"/>
        <end position="273"/>
    </location>
</feature>
<keyword evidence="3" id="KW-1185">Reference proteome</keyword>
<evidence type="ECO:0008006" key="4">
    <source>
        <dbReference type="Google" id="ProtNLM"/>
    </source>
</evidence>
<feature type="transmembrane region" description="Helical" evidence="1">
    <location>
        <begin position="58"/>
        <end position="74"/>
    </location>
</feature>
<feature type="transmembrane region" description="Helical" evidence="1">
    <location>
        <begin position="304"/>
        <end position="322"/>
    </location>
</feature>
<organism evidence="2 3">
    <name type="scientific">candidate division CSSED10-310 bacterium</name>
    <dbReference type="NCBI Taxonomy" id="2855610"/>
    <lineage>
        <taxon>Bacteria</taxon>
        <taxon>Bacteria division CSSED10-310</taxon>
    </lineage>
</organism>
<feature type="transmembrane region" description="Helical" evidence="1">
    <location>
        <begin position="150"/>
        <end position="167"/>
    </location>
</feature>
<dbReference type="EMBL" id="JBHPBY010000001">
    <property type="protein sequence ID" value="MFC1848591.1"/>
    <property type="molecule type" value="Genomic_DNA"/>
</dbReference>
<feature type="transmembrane region" description="Helical" evidence="1">
    <location>
        <begin position="179"/>
        <end position="202"/>
    </location>
</feature>
<feature type="transmembrane region" description="Helical" evidence="1">
    <location>
        <begin position="117"/>
        <end position="138"/>
    </location>
</feature>
<reference evidence="2 3" key="1">
    <citation type="submission" date="2024-09" db="EMBL/GenBank/DDBJ databases">
        <title>Laminarin stimulates single cell rates of sulfate reduction while oxygen inhibits transcriptomic activity in coastal marine sediment.</title>
        <authorList>
            <person name="Lindsay M."/>
            <person name="Orcutt B."/>
            <person name="Emerson D."/>
            <person name="Stepanauskas R."/>
            <person name="D'Angelo T."/>
        </authorList>
    </citation>
    <scope>NUCLEOTIDE SEQUENCE [LARGE SCALE GENOMIC DNA]</scope>
    <source>
        <strain evidence="2">SAG AM-311-K15</strain>
    </source>
</reference>
<evidence type="ECO:0000256" key="1">
    <source>
        <dbReference type="SAM" id="Phobius"/>
    </source>
</evidence>
<evidence type="ECO:0000313" key="2">
    <source>
        <dbReference type="EMBL" id="MFC1848591.1"/>
    </source>
</evidence>
<keyword evidence="1" id="KW-0812">Transmembrane</keyword>
<comment type="caution">
    <text evidence="2">The sequence shown here is derived from an EMBL/GenBank/DDBJ whole genome shotgun (WGS) entry which is preliminary data.</text>
</comment>
<feature type="transmembrane region" description="Helical" evidence="1">
    <location>
        <begin position="475"/>
        <end position="496"/>
    </location>
</feature>
<evidence type="ECO:0000313" key="3">
    <source>
        <dbReference type="Proteomes" id="UP001594351"/>
    </source>
</evidence>
<dbReference type="Proteomes" id="UP001594351">
    <property type="component" value="Unassembled WGS sequence"/>
</dbReference>
<feature type="transmembrane region" description="Helical" evidence="1">
    <location>
        <begin position="452"/>
        <end position="469"/>
    </location>
</feature>
<keyword evidence="1" id="KW-0472">Membrane</keyword>
<sequence>MKIEAGYVQSKFFYIVLFLLDYGVLVLHHLKGDSLPFEVIAKIVLLCLFWVVIIKDEVWALVLFLGTSIVLGYNGELHRFPGGIPISIYFLVFLCFRMAVFSQQRSYLWKRMQQSSFLLYVVLTGMVVPAIGILGGLVHHNNRTYLLKDADSWFFYLFFFCCLALIRNQARFIFLMQSFFTAIFISALLNTVISCVYIYQILSVDNISHLYYQVLNLGGLLMFKTSGALRIYTGNVIFLPIAICLVVLMLILKRRLSFLIWFLIFLILVQSLITSYTRAFWLSSFLSMVLLVFFLPSAQLKKEFLAACFSFCMIFTIILNFVRISPFQVIKSELNRISESIAMFKEGFEAGQSNPQFSDGGDSTAIKLKQYLALFDHTRKKLAFGHGFGATLPGQKTYRLEKDMYPFVFEAGYGDLFMKVGVIGFCLWFSLLGALGIKWIVLYHTSKFNTRLILIVFGLPLIGLLFAFATNPYIYTPFGILTLVVTTFVLDQISLFNQQGQSEQINILFESFYGKVVKKGNVCE</sequence>
<proteinExistence type="predicted"/>
<feature type="transmembrane region" description="Helical" evidence="1">
    <location>
        <begin position="231"/>
        <end position="251"/>
    </location>
</feature>